<accession>A0A256G0B6</accession>
<reference evidence="1 2" key="1">
    <citation type="submission" date="2017-07" db="EMBL/GenBank/DDBJ databases">
        <title>Phylogenetic study on the rhizospheric bacterium Ochrobactrum sp. A44.</title>
        <authorList>
            <person name="Krzyzanowska D.M."/>
            <person name="Ossowicki A."/>
            <person name="Rajewska M."/>
            <person name="Maciag T."/>
            <person name="Kaczynski Z."/>
            <person name="Czerwicka M."/>
            <person name="Jafra S."/>
        </authorList>
    </citation>
    <scope>NUCLEOTIDE SEQUENCE [LARGE SCALE GENOMIC DNA]</scope>
    <source>
        <strain evidence="1 2">CCUG 30717</strain>
    </source>
</reference>
<dbReference type="Proteomes" id="UP000216188">
    <property type="component" value="Unassembled WGS sequence"/>
</dbReference>
<gene>
    <name evidence="1" type="ORF">CEV34_5606</name>
</gene>
<dbReference type="RefSeq" id="WP_235819192.1">
    <property type="nucleotide sequence ID" value="NZ_JBHEEM010000002.1"/>
</dbReference>
<organism evidence="1 2">
    <name type="scientific">Brucella pseudogrignonensis</name>
    <dbReference type="NCBI Taxonomy" id="419475"/>
    <lineage>
        <taxon>Bacteria</taxon>
        <taxon>Pseudomonadati</taxon>
        <taxon>Pseudomonadota</taxon>
        <taxon>Alphaproteobacteria</taxon>
        <taxon>Hyphomicrobiales</taxon>
        <taxon>Brucellaceae</taxon>
        <taxon>Brucella/Ochrobactrum group</taxon>
        <taxon>Brucella</taxon>
    </lineage>
</organism>
<evidence type="ECO:0000313" key="2">
    <source>
        <dbReference type="Proteomes" id="UP000216188"/>
    </source>
</evidence>
<proteinExistence type="predicted"/>
<dbReference type="EMBL" id="NNRM01000053">
    <property type="protein sequence ID" value="OYR20522.1"/>
    <property type="molecule type" value="Genomic_DNA"/>
</dbReference>
<sequence>MTNAKTPRRRRSPAPRKNEVIGGGFFVFRRGKLTGRVSVATTLPYEHGSFEQALAEATRLAKLCPGETYEVFQTSGAIATSNHDVFLAELREAGASVETVASEDPELAEAA</sequence>
<keyword evidence="2" id="KW-1185">Reference proteome</keyword>
<dbReference type="AlphaFoldDB" id="A0A256G0B6"/>
<comment type="caution">
    <text evidence="1">The sequence shown here is derived from an EMBL/GenBank/DDBJ whole genome shotgun (WGS) entry which is preliminary data.</text>
</comment>
<name>A0A256G0B6_9HYPH</name>
<protein>
    <submittedName>
        <fullName evidence="1">Uncharacterized protein</fullName>
    </submittedName>
</protein>
<evidence type="ECO:0000313" key="1">
    <source>
        <dbReference type="EMBL" id="OYR20522.1"/>
    </source>
</evidence>